<keyword evidence="2 9" id="KW-0158">Chromosome</keyword>
<evidence type="ECO:0000256" key="8">
    <source>
        <dbReference type="ARBA" id="ARBA00049712"/>
    </source>
</evidence>
<keyword evidence="11" id="KW-1185">Reference proteome</keyword>
<dbReference type="OrthoDB" id="4065660at2759"/>
<dbReference type="EMBL" id="CP048999">
    <property type="protein sequence ID" value="QID83833.1"/>
    <property type="molecule type" value="Genomic_DNA"/>
</dbReference>
<keyword evidence="3 9" id="KW-0995">Kinetochore</keyword>
<gene>
    <name evidence="10" type="primary">KRE28_2</name>
    <name evidence="9" type="synonym">KRE28</name>
    <name evidence="10" type="ORF">GRS66_006312</name>
</gene>
<organism evidence="10 11">
    <name type="scientific">Saccharomyces pastorianus</name>
    <name type="common">Lager yeast</name>
    <name type="synonym">Saccharomyces cerevisiae x Saccharomyces eubayanus</name>
    <dbReference type="NCBI Taxonomy" id="27292"/>
    <lineage>
        <taxon>Eukaryota</taxon>
        <taxon>Fungi</taxon>
        <taxon>Dikarya</taxon>
        <taxon>Ascomycota</taxon>
        <taxon>Saccharomycotina</taxon>
        <taxon>Saccharomycetes</taxon>
        <taxon>Saccharomycetales</taxon>
        <taxon>Saccharomycetaceae</taxon>
        <taxon>Saccharomyces</taxon>
    </lineage>
</organism>
<comment type="subcellular location">
    <subcellularLocation>
        <location evidence="9">Nucleus</location>
    </subcellularLocation>
    <subcellularLocation>
        <location evidence="9">Chromosome</location>
        <location evidence="9">Centromere</location>
        <location evidence="9">Kinetochore</location>
    </subcellularLocation>
</comment>
<evidence type="ECO:0000256" key="5">
    <source>
        <dbReference type="ARBA" id="ARBA00023242"/>
    </source>
</evidence>
<evidence type="ECO:0000256" key="4">
    <source>
        <dbReference type="ARBA" id="ARBA00023054"/>
    </source>
</evidence>
<dbReference type="GO" id="GO:0000776">
    <property type="term" value="C:kinetochore"/>
    <property type="evidence" value="ECO:0007669"/>
    <property type="project" value="UniProtKB-KW"/>
</dbReference>
<comment type="function">
    <text evidence="7">Acts as a component of the outer kinetochore KNL1 complex that facilitates microtubule-kinetochore interactions and the spindle assembly checkpoint. Kinetochores, consisting of a centromere-associated inner segment and a microtubule-contacting outer segment, play a crucial role in chromosome segregation by mediating the physical connection between centromeric DNA and spindle microtubules. The outer kinetochore is made up of the ten-subunit KMN network, comprising the MIS12, NDC80 and KNL1 complexes, and auxiliary microtubule-associated components; together they connect the outer kinetochore with the inner kinetochore, bind microtubules, and mediate interactions with mitotic checkpoint proteins that delay anaphase until chromosomes are bioriented on the spindle. The KNL1 complex is required for kinetochore binding by the kMAPs (kinetochore-bound microtubule-associated proteins) BIM1, BIK1 and SLK19, and motors CIN8 and KAR3. Required during meiosis.</text>
</comment>
<sequence length="384" mass="44687">MENANTNDYETVLRDIEDSVAIRSEEVLDKQESRLKHTLHEITSSILAINEENEFINPYRTNGVEDIGEDESFVNPKILTSKIKELNKLMELLKLTYLEQETLDYFLRFTLSSANPLHLNSENDPQIVVLRKRVDDLKQEISDVHESKIEEIKIEIQETSHNFAVKQDSTNELYLETTADIDSCWSSLNELKYLTNYDENLSEDKDLVSKSSDSDDVVEETYVKWQNLLSLQKQEQKLTKQLKELHEVKSQMIRNGKQSKKRDGEQSTVKELEQCQSINLLIKFWEKYFLFKGPKSPIMNFEIFSQIGKIQFEIKGLLYIIVISLCDSNRLMVKDITVLQKTGGNIITNAEATIKLNDKYQNNNQMYIYQVMDDIISELTNKTK</sequence>
<accession>A0A6C1E4M4</accession>
<keyword evidence="6 9" id="KW-0137">Centromere</keyword>
<evidence type="ECO:0000256" key="1">
    <source>
        <dbReference type="ARBA" id="ARBA00006965"/>
    </source>
</evidence>
<name>A0A6C1E4M4_SACPS</name>
<evidence type="ECO:0000256" key="7">
    <source>
        <dbReference type="ARBA" id="ARBA00049590"/>
    </source>
</evidence>
<comment type="subunit">
    <text evidence="8 9">Component of the KNL1/SPC105 complex composed of SPC105 and KRE28. Part of the ten-subunit outer kinetochore KMN network that includes the KNL1, MIS12 and NDC80 complexes. Interacts with the MIS12 complex subunits MTW1 (via C-terminus) and NSL1 (via C-terminus). Interacts with the NDC80 complex subunits SPC24 and SPC25. Interacts with CNN1 (via N-terminus).</text>
</comment>
<keyword evidence="5 9" id="KW-0539">Nucleus</keyword>
<evidence type="ECO:0000256" key="6">
    <source>
        <dbReference type="ARBA" id="ARBA00023328"/>
    </source>
</evidence>
<evidence type="ECO:0000256" key="9">
    <source>
        <dbReference type="RuleBase" id="RU362143"/>
    </source>
</evidence>
<protein>
    <recommendedName>
        <fullName evidence="9">Spindle pole body component KRE28</fullName>
    </recommendedName>
</protein>
<comment type="similarity">
    <text evidence="1 9">Belongs to the KRE28 family.</text>
</comment>
<proteinExistence type="inferred from homology"/>
<evidence type="ECO:0000256" key="2">
    <source>
        <dbReference type="ARBA" id="ARBA00022454"/>
    </source>
</evidence>
<evidence type="ECO:0000313" key="11">
    <source>
        <dbReference type="Proteomes" id="UP000501346"/>
    </source>
</evidence>
<dbReference type="AlphaFoldDB" id="A0A6C1E4M4"/>
<dbReference type="Pfam" id="PF17097">
    <property type="entry name" value="Kre28"/>
    <property type="match status" value="1"/>
</dbReference>
<dbReference type="GO" id="GO:0005634">
    <property type="term" value="C:nucleus"/>
    <property type="evidence" value="ECO:0007669"/>
    <property type="project" value="UniProtKB-SubCell"/>
</dbReference>
<reference evidence="10 11" key="1">
    <citation type="journal article" date="2019" name="BMC Genomics">
        <title>Chromosome level assembly and comparative genome analysis confirm lager-brewing yeasts originated from a single hybridization.</title>
        <authorList>
            <person name="Salazar A.N."/>
            <person name="Gorter de Vries A.R."/>
            <person name="van den Broek M."/>
            <person name="Brouwers N."/>
            <person name="de la Torre Cortes P."/>
            <person name="Kuijpers N.G.A."/>
            <person name="Daran J.G."/>
            <person name="Abeel T."/>
        </authorList>
    </citation>
    <scope>NUCLEOTIDE SEQUENCE [LARGE SCALE GENOMIC DNA]</scope>
    <source>
        <strain evidence="10 11">CBS 1483</strain>
    </source>
</reference>
<evidence type="ECO:0000256" key="3">
    <source>
        <dbReference type="ARBA" id="ARBA00022838"/>
    </source>
</evidence>
<evidence type="ECO:0000313" key="10">
    <source>
        <dbReference type="EMBL" id="QID83833.1"/>
    </source>
</evidence>
<dbReference type="InterPro" id="IPR031361">
    <property type="entry name" value="Kre28"/>
</dbReference>
<dbReference type="Proteomes" id="UP000501346">
    <property type="component" value="Chromosome SeII-SeIV"/>
</dbReference>
<keyword evidence="4" id="KW-0175">Coiled coil</keyword>